<dbReference type="Gene3D" id="3.90.79.10">
    <property type="entry name" value="Nucleoside Triphosphate Pyrophosphohydrolase"/>
    <property type="match status" value="1"/>
</dbReference>
<sequence>MQKGVHAMDSLIFEGEEMEYWDAYDEYREKVGYKLLRGEEIPEGKYHLCVNVFVRHIDGEFLLMHRSPKKEIHPNYYEFGAGGSVLAGEDSMTAAYRELREETGLIPIELQLIDQVTSSNDRCHFDFYEAIVAEKTVRYQESETDGHIWLKSSELRYFMERYPVFQNQKQIVEQMIQSED</sequence>
<accession>A0AAD1C836</accession>
<dbReference type="CDD" id="cd04693">
    <property type="entry name" value="NUDIX_Hydrolase"/>
    <property type="match status" value="1"/>
</dbReference>
<evidence type="ECO:0000256" key="2">
    <source>
        <dbReference type="ARBA" id="ARBA00022801"/>
    </source>
</evidence>
<gene>
    <name evidence="4" type="ORF">SITYG_12330</name>
</gene>
<protein>
    <submittedName>
        <fullName evidence="4">NTP pyrophosphohydrolases</fullName>
    </submittedName>
</protein>
<evidence type="ECO:0000313" key="4">
    <source>
        <dbReference type="EMBL" id="BAW17212.1"/>
    </source>
</evidence>
<keyword evidence="2" id="KW-0378">Hydrolase</keyword>
<dbReference type="PROSITE" id="PS51462">
    <property type="entry name" value="NUDIX"/>
    <property type="match status" value="1"/>
</dbReference>
<dbReference type="PANTHER" id="PTHR43736:SF1">
    <property type="entry name" value="DIHYDRONEOPTERIN TRIPHOSPHATE DIPHOSPHATASE"/>
    <property type="match status" value="1"/>
</dbReference>
<dbReference type="Pfam" id="PF00293">
    <property type="entry name" value="NUDIX"/>
    <property type="match status" value="1"/>
</dbReference>
<dbReference type="Proteomes" id="UP000217792">
    <property type="component" value="Chromosome"/>
</dbReference>
<evidence type="ECO:0000256" key="1">
    <source>
        <dbReference type="ARBA" id="ARBA00005582"/>
    </source>
</evidence>
<dbReference type="InterPro" id="IPR015797">
    <property type="entry name" value="NUDIX_hydrolase-like_dom_sf"/>
</dbReference>
<feature type="domain" description="Nudix hydrolase" evidence="3">
    <location>
        <begin position="45"/>
        <end position="173"/>
    </location>
</feature>
<dbReference type="GO" id="GO:0016787">
    <property type="term" value="F:hydrolase activity"/>
    <property type="evidence" value="ECO:0007669"/>
    <property type="project" value="UniProtKB-KW"/>
</dbReference>
<dbReference type="PANTHER" id="PTHR43736">
    <property type="entry name" value="ADP-RIBOSE PYROPHOSPHATASE"/>
    <property type="match status" value="1"/>
</dbReference>
<evidence type="ECO:0000313" key="5">
    <source>
        <dbReference type="Proteomes" id="UP000217792"/>
    </source>
</evidence>
<dbReference type="InterPro" id="IPR020084">
    <property type="entry name" value="NUDIX_hydrolase_CS"/>
</dbReference>
<dbReference type="PROSITE" id="PS00893">
    <property type="entry name" value="NUDIX_BOX"/>
    <property type="match status" value="1"/>
</dbReference>
<name>A0AAD1C836_STRIT</name>
<dbReference type="InterPro" id="IPR000086">
    <property type="entry name" value="NUDIX_hydrolase_dom"/>
</dbReference>
<reference evidence="4 5" key="1">
    <citation type="journal article" date="2017" name="Infect. Immun.">
        <title>Characterization of the Pathogenicity of Streptococcus intermedius TYG1620 Isolated from a Human Brain Abscess Based on the Complete Genome Sequence with Transcriptome Analysis and Transposon Mutagenesis in a Murine Subcutaneous Abscess Model.</title>
        <authorList>
            <person name="Hasegawa N."/>
            <person name="Sekizuka T."/>
            <person name="Sugi Y."/>
            <person name="Kawakami N."/>
            <person name="Ogasawara Y."/>
            <person name="Kato K."/>
            <person name="Yamashita A."/>
            <person name="Takeuchi F."/>
            <person name="Kuroda M."/>
        </authorList>
    </citation>
    <scope>NUCLEOTIDE SEQUENCE [LARGE SCALE GENOMIC DNA]</scope>
    <source>
        <strain evidence="4 5">TYG1620</strain>
    </source>
</reference>
<evidence type="ECO:0000259" key="3">
    <source>
        <dbReference type="PROSITE" id="PS51462"/>
    </source>
</evidence>
<dbReference type="EMBL" id="AP014880">
    <property type="protein sequence ID" value="BAW17212.1"/>
    <property type="molecule type" value="Genomic_DNA"/>
</dbReference>
<proteinExistence type="inferred from homology"/>
<dbReference type="AlphaFoldDB" id="A0AAD1C836"/>
<dbReference type="SUPFAM" id="SSF55811">
    <property type="entry name" value="Nudix"/>
    <property type="match status" value="1"/>
</dbReference>
<organism evidence="4 5">
    <name type="scientific">Streptococcus intermedius</name>
    <dbReference type="NCBI Taxonomy" id="1338"/>
    <lineage>
        <taxon>Bacteria</taxon>
        <taxon>Bacillati</taxon>
        <taxon>Bacillota</taxon>
        <taxon>Bacilli</taxon>
        <taxon>Lactobacillales</taxon>
        <taxon>Streptococcaceae</taxon>
        <taxon>Streptococcus</taxon>
        <taxon>Streptococcus anginosus group</taxon>
    </lineage>
</organism>
<comment type="similarity">
    <text evidence="1">Belongs to the Nudix hydrolase family.</text>
</comment>